<dbReference type="PANTHER" id="PTHR12526:SF630">
    <property type="entry name" value="GLYCOSYLTRANSFERASE"/>
    <property type="match status" value="1"/>
</dbReference>
<organism evidence="2 3">
    <name type="scientific">Paraburkholderia metrosideri</name>
    <dbReference type="NCBI Taxonomy" id="580937"/>
    <lineage>
        <taxon>Bacteria</taxon>
        <taxon>Pseudomonadati</taxon>
        <taxon>Pseudomonadota</taxon>
        <taxon>Betaproteobacteria</taxon>
        <taxon>Burkholderiales</taxon>
        <taxon>Burkholderiaceae</taxon>
        <taxon>Paraburkholderia</taxon>
    </lineage>
</organism>
<dbReference type="RefSeq" id="WP_408340476.1">
    <property type="nucleotide sequence ID" value="NZ_JAQQCF010000051.1"/>
</dbReference>
<dbReference type="InterPro" id="IPR028098">
    <property type="entry name" value="Glyco_trans_4-like_N"/>
</dbReference>
<dbReference type="Pfam" id="PF13439">
    <property type="entry name" value="Glyco_transf_4"/>
    <property type="match status" value="1"/>
</dbReference>
<accession>A0ABW9E4M8</accession>
<evidence type="ECO:0000313" key="3">
    <source>
        <dbReference type="Proteomes" id="UP001629432"/>
    </source>
</evidence>
<proteinExistence type="predicted"/>
<reference evidence="2 3" key="1">
    <citation type="journal article" date="2024" name="Chem. Sci.">
        <title>Discovery of megapolipeptins by genome mining of a Burkholderiales bacteria collection.</title>
        <authorList>
            <person name="Paulo B.S."/>
            <person name="Recchia M.J.J."/>
            <person name="Lee S."/>
            <person name="Fergusson C.H."/>
            <person name="Romanowski S.B."/>
            <person name="Hernandez A."/>
            <person name="Krull N."/>
            <person name="Liu D.Y."/>
            <person name="Cavanagh H."/>
            <person name="Bos A."/>
            <person name="Gray C.A."/>
            <person name="Murphy B.T."/>
            <person name="Linington R.G."/>
            <person name="Eustaquio A.S."/>
        </authorList>
    </citation>
    <scope>NUCLEOTIDE SEQUENCE [LARGE SCALE GENOMIC DNA]</scope>
    <source>
        <strain evidence="2 3">RL17-338-BIC-A</strain>
    </source>
</reference>
<keyword evidence="3" id="KW-1185">Reference proteome</keyword>
<dbReference type="PANTHER" id="PTHR12526">
    <property type="entry name" value="GLYCOSYLTRANSFERASE"/>
    <property type="match status" value="1"/>
</dbReference>
<comment type="caution">
    <text evidence="2">The sequence shown here is derived from an EMBL/GenBank/DDBJ whole genome shotgun (WGS) entry which is preliminary data.</text>
</comment>
<dbReference type="Gene3D" id="3.40.50.2000">
    <property type="entry name" value="Glycogen Phosphorylase B"/>
    <property type="match status" value="2"/>
</dbReference>
<dbReference type="Proteomes" id="UP001629432">
    <property type="component" value="Unassembled WGS sequence"/>
</dbReference>
<dbReference type="EMBL" id="JAQQCF010000051">
    <property type="protein sequence ID" value="MFM0641884.1"/>
    <property type="molecule type" value="Genomic_DNA"/>
</dbReference>
<evidence type="ECO:0000313" key="2">
    <source>
        <dbReference type="EMBL" id="MFM0641884.1"/>
    </source>
</evidence>
<name>A0ABW9E4M8_9BURK</name>
<feature type="domain" description="Glycosyltransferase subfamily 4-like N-terminal" evidence="1">
    <location>
        <begin position="15"/>
        <end position="156"/>
    </location>
</feature>
<dbReference type="Pfam" id="PF13692">
    <property type="entry name" value="Glyco_trans_1_4"/>
    <property type="match status" value="1"/>
</dbReference>
<evidence type="ECO:0000259" key="1">
    <source>
        <dbReference type="Pfam" id="PF13439"/>
    </source>
</evidence>
<dbReference type="CDD" id="cd03801">
    <property type="entry name" value="GT4_PimA-like"/>
    <property type="match status" value="1"/>
</dbReference>
<dbReference type="SUPFAM" id="SSF53756">
    <property type="entry name" value="UDP-Glycosyltransferase/glycogen phosphorylase"/>
    <property type="match status" value="1"/>
</dbReference>
<sequence>MKIIHLANHAQNVGNGIVNMMVDLACMQARAGHDVTVASAGGGHEGLLAQQGVRHVLLAQSPRPSRVPAMVAGFHRLVARYDPDVVHAHMITGALIARLSFLPRRFALVTTVHNEFQKSATLMGVGDRVVAVSEAVAVAMARRGISRARLAVVGNGTIGTPRLASTPVPHEPQLAHPCIVTVAGMYERKGIRDLLQAFALLRERVPDAVLYLVGDGPDRAAMETLAQQLGVAEHAHFTGFVADPRAYLAQADVFTLASHAEPGALVLCEAREAGRAIVGTQVGGIPEMLDDGEAGLLVPPANPVELAQALGLLLTDRVAHAALMARSRQNCERFSVQRVREDYQLVYEHALASRQPRRFATIATTANLAAPEIAVRDAVPRKTTL</sequence>
<gene>
    <name evidence="2" type="ORF">PQQ63_34935</name>
</gene>
<protein>
    <submittedName>
        <fullName evidence="2">Glycosyltransferase family 4 protein</fullName>
    </submittedName>
</protein>